<proteinExistence type="predicted"/>
<feature type="domain" description="TraI-like middle" evidence="1">
    <location>
        <begin position="16"/>
        <end position="60"/>
    </location>
</feature>
<sequence length="61" mass="6659">MKLNIVNGVLVFLLSRLCDHGLVIKRGSGLTIGAPDLNLWVKASSCNRTLSLQALEKRLDP</sequence>
<dbReference type="InterPro" id="IPR054462">
    <property type="entry name" value="TraI_M"/>
</dbReference>
<dbReference type="EMBL" id="BAABIY010000020">
    <property type="protein sequence ID" value="GAA5098227.1"/>
    <property type="molecule type" value="Genomic_DNA"/>
</dbReference>
<comment type="caution">
    <text evidence="2">The sequence shown here is derived from an EMBL/GenBank/DDBJ whole genome shotgun (WGS) entry which is preliminary data.</text>
</comment>
<evidence type="ECO:0000313" key="2">
    <source>
        <dbReference type="EMBL" id="GAA5098227.1"/>
    </source>
</evidence>
<evidence type="ECO:0000313" key="3">
    <source>
        <dbReference type="Proteomes" id="UP001501525"/>
    </source>
</evidence>
<keyword evidence="3" id="KW-1185">Reference proteome</keyword>
<dbReference type="RefSeq" id="WP_345096756.1">
    <property type="nucleotide sequence ID" value="NZ_BAABIY010000020.1"/>
</dbReference>
<name>A0ABP9MR81_9HYPH</name>
<accession>A0ABP9MR81</accession>
<dbReference type="Proteomes" id="UP001501525">
    <property type="component" value="Unassembled WGS sequence"/>
</dbReference>
<gene>
    <name evidence="2" type="ORF">GCM10023260_08560</name>
</gene>
<organism evidence="2 3">
    <name type="scientific">Bartonella acomydis</name>
    <dbReference type="NCBI Taxonomy" id="686234"/>
    <lineage>
        <taxon>Bacteria</taxon>
        <taxon>Pseudomonadati</taxon>
        <taxon>Pseudomonadota</taxon>
        <taxon>Alphaproteobacteria</taxon>
        <taxon>Hyphomicrobiales</taxon>
        <taxon>Bartonellaceae</taxon>
        <taxon>Bartonella</taxon>
    </lineage>
</organism>
<dbReference type="Pfam" id="PF22863">
    <property type="entry name" value="TraI_middle"/>
    <property type="match status" value="1"/>
</dbReference>
<protein>
    <recommendedName>
        <fullName evidence="1">TraI-like middle domain-containing protein</fullName>
    </recommendedName>
</protein>
<reference evidence="3" key="1">
    <citation type="journal article" date="2019" name="Int. J. Syst. Evol. Microbiol.">
        <title>The Global Catalogue of Microorganisms (GCM) 10K type strain sequencing project: providing services to taxonomists for standard genome sequencing and annotation.</title>
        <authorList>
            <consortium name="The Broad Institute Genomics Platform"/>
            <consortium name="The Broad Institute Genome Sequencing Center for Infectious Disease"/>
            <person name="Wu L."/>
            <person name="Ma J."/>
        </authorList>
    </citation>
    <scope>NUCLEOTIDE SEQUENCE [LARGE SCALE GENOMIC DNA]</scope>
    <source>
        <strain evidence="3">JCM 17706</strain>
    </source>
</reference>
<evidence type="ECO:0000259" key="1">
    <source>
        <dbReference type="Pfam" id="PF22863"/>
    </source>
</evidence>